<dbReference type="RefSeq" id="WP_123046382.1">
    <property type="nucleotide sequence ID" value="NZ_RDSR01000020.1"/>
</dbReference>
<organism evidence="3 4">
    <name type="scientific">Cryobacterium tepidiphilum</name>
    <dbReference type="NCBI Taxonomy" id="2486026"/>
    <lineage>
        <taxon>Bacteria</taxon>
        <taxon>Bacillati</taxon>
        <taxon>Actinomycetota</taxon>
        <taxon>Actinomycetes</taxon>
        <taxon>Micrococcales</taxon>
        <taxon>Microbacteriaceae</taxon>
        <taxon>Cryobacterium</taxon>
    </lineage>
</organism>
<keyword evidence="1" id="KW-0812">Transmembrane</keyword>
<protein>
    <submittedName>
        <fullName evidence="3">VanZ family protein</fullName>
    </submittedName>
</protein>
<name>A0A3M8L2W9_9MICO</name>
<sequence length="178" mass="19051">MGNGRPPKSRFRQGFAAVGLACYSVVVMLVTLSPAPLDRGYGRSVNRVLGVLHNHGVPQWFGYDKLEFSANILMFIPIGVLVTFLLPVRAWWLAVLLCPAMSVGIELTQAVALDARVATGRDVAANSFGALLGIVAAVAVTALVHRRDEKVVARALWERGLLHAGEGAAPAHTLRGFD</sequence>
<keyword evidence="1" id="KW-0472">Membrane</keyword>
<dbReference type="Proteomes" id="UP000279859">
    <property type="component" value="Unassembled WGS sequence"/>
</dbReference>
<keyword evidence="1" id="KW-1133">Transmembrane helix</keyword>
<feature type="transmembrane region" description="Helical" evidence="1">
    <location>
        <begin position="68"/>
        <end position="86"/>
    </location>
</feature>
<feature type="transmembrane region" description="Helical" evidence="1">
    <location>
        <begin position="124"/>
        <end position="144"/>
    </location>
</feature>
<reference evidence="3 4" key="1">
    <citation type="submission" date="2018-11" db="EMBL/GenBank/DDBJ databases">
        <title>Cryobacterium sp. nov., isolated from rhizosphere soil of lettuce.</title>
        <authorList>
            <person name="Wang Y."/>
        </authorList>
    </citation>
    <scope>NUCLEOTIDE SEQUENCE [LARGE SCALE GENOMIC DNA]</scope>
    <source>
        <strain evidence="3 4">NEAU-85</strain>
    </source>
</reference>
<evidence type="ECO:0000256" key="1">
    <source>
        <dbReference type="SAM" id="Phobius"/>
    </source>
</evidence>
<proteinExistence type="predicted"/>
<feature type="domain" description="VanZ-like" evidence="2">
    <location>
        <begin position="22"/>
        <end position="138"/>
    </location>
</feature>
<feature type="transmembrane region" description="Helical" evidence="1">
    <location>
        <begin position="15"/>
        <end position="35"/>
    </location>
</feature>
<dbReference type="AlphaFoldDB" id="A0A3M8L2W9"/>
<accession>A0A3M8L2W9</accession>
<evidence type="ECO:0000313" key="4">
    <source>
        <dbReference type="Proteomes" id="UP000279859"/>
    </source>
</evidence>
<dbReference type="OrthoDB" id="3787741at2"/>
<keyword evidence="4" id="KW-1185">Reference proteome</keyword>
<evidence type="ECO:0000313" key="3">
    <source>
        <dbReference type="EMBL" id="RNE59082.1"/>
    </source>
</evidence>
<comment type="caution">
    <text evidence="3">The sequence shown here is derived from an EMBL/GenBank/DDBJ whole genome shotgun (WGS) entry which is preliminary data.</text>
</comment>
<dbReference type="PANTHER" id="PTHR28008">
    <property type="entry name" value="DOMAIN PROTEIN, PUTATIVE (AFU_ORTHOLOGUE AFUA_3G10980)-RELATED"/>
    <property type="match status" value="1"/>
</dbReference>
<dbReference type="Pfam" id="PF04892">
    <property type="entry name" value="VanZ"/>
    <property type="match status" value="1"/>
</dbReference>
<dbReference type="InterPro" id="IPR006976">
    <property type="entry name" value="VanZ-like"/>
</dbReference>
<dbReference type="PANTHER" id="PTHR28008:SF1">
    <property type="entry name" value="DOMAIN PROTEIN, PUTATIVE (AFU_ORTHOLOGUE AFUA_3G10980)-RELATED"/>
    <property type="match status" value="1"/>
</dbReference>
<feature type="transmembrane region" description="Helical" evidence="1">
    <location>
        <begin position="91"/>
        <end position="112"/>
    </location>
</feature>
<gene>
    <name evidence="3" type="ORF">EEJ31_11225</name>
</gene>
<dbReference type="EMBL" id="RDSR01000020">
    <property type="protein sequence ID" value="RNE59082.1"/>
    <property type="molecule type" value="Genomic_DNA"/>
</dbReference>
<evidence type="ECO:0000259" key="2">
    <source>
        <dbReference type="Pfam" id="PF04892"/>
    </source>
</evidence>